<comment type="similarity">
    <text evidence="3 11">Belongs to the glycosyltransferase 7 family.</text>
</comment>
<feature type="domain" description="Galactosyltransferase C-terminal" evidence="13">
    <location>
        <begin position="186"/>
        <end position="263"/>
    </location>
</feature>
<dbReference type="EMBL" id="KB632411">
    <property type="protein sequence ID" value="ERL95245.1"/>
    <property type="molecule type" value="Genomic_DNA"/>
</dbReference>
<dbReference type="InterPro" id="IPR027995">
    <property type="entry name" value="Galactosyl_T_N"/>
</dbReference>
<evidence type="ECO:0000256" key="10">
    <source>
        <dbReference type="ARBA" id="ARBA00023180"/>
    </source>
</evidence>
<comment type="subcellular location">
    <subcellularLocation>
        <location evidence="1 11">Membrane</location>
        <topology evidence="1 11">Single-pass type II membrane protein</topology>
    </subcellularLocation>
</comment>
<keyword evidence="8" id="KW-1133">Transmembrane helix</keyword>
<dbReference type="EMBL" id="KB740848">
    <property type="protein sequence ID" value="ENN78690.1"/>
    <property type="molecule type" value="Genomic_DNA"/>
</dbReference>
<dbReference type="STRING" id="77166.N6UAD3"/>
<evidence type="ECO:0000313" key="18">
    <source>
        <dbReference type="Proteomes" id="UP000019118"/>
    </source>
</evidence>
<dbReference type="EnsemblMetazoa" id="XM_019901666.1">
    <property type="protein sequence ID" value="XP_019757225.1"/>
    <property type="gene ID" value="LOC109535724"/>
</dbReference>
<dbReference type="GO" id="GO:0005794">
    <property type="term" value="C:Golgi apparatus"/>
    <property type="evidence" value="ECO:0007669"/>
    <property type="project" value="TreeGrafter"/>
</dbReference>
<dbReference type="InterPro" id="IPR027791">
    <property type="entry name" value="Galactosyl_T_C"/>
</dbReference>
<dbReference type="UniPathway" id="UPA00378"/>
<comment type="function">
    <text evidence="11">Catalyzes the transfer of galactose onto proteins or lipids.</text>
</comment>
<keyword evidence="18" id="KW-1185">Reference proteome</keyword>
<dbReference type="EC" id="2.4.1.-" evidence="11"/>
<dbReference type="Gene3D" id="3.90.550.10">
    <property type="entry name" value="Spore Coat Polysaccharide Biosynthesis Protein SpsA, Chain A"/>
    <property type="match status" value="1"/>
</dbReference>
<dbReference type="HOGENOM" id="CLU_044391_1_0_1"/>
<keyword evidence="7 11" id="KW-0735">Signal-anchor</keyword>
<dbReference type="SUPFAM" id="SSF53448">
    <property type="entry name" value="Nucleotide-diphospho-sugar transferases"/>
    <property type="match status" value="1"/>
</dbReference>
<dbReference type="Proteomes" id="UP000030742">
    <property type="component" value="Unassembled WGS sequence"/>
</dbReference>
<evidence type="ECO:0000313" key="16">
    <source>
        <dbReference type="EMBL" id="ERL95245.1"/>
    </source>
</evidence>
<feature type="domain" description="Galactosyltransferase N-terminal" evidence="14">
    <location>
        <begin position="61"/>
        <end position="182"/>
    </location>
</feature>
<comment type="cofactor">
    <cofactor evidence="11">
        <name>Mn(2+)</name>
        <dbReference type="ChEBI" id="CHEBI:29035"/>
    </cofactor>
</comment>
<evidence type="ECO:0000256" key="11">
    <source>
        <dbReference type="RuleBase" id="RU368121"/>
    </source>
</evidence>
<dbReference type="GO" id="GO:0033842">
    <property type="term" value="F:N-acetyl-beta-glucosaminyl-derivative 4-beta-N-acetylgalactosaminyltransferase activity"/>
    <property type="evidence" value="ECO:0007669"/>
    <property type="project" value="TreeGrafter"/>
</dbReference>
<evidence type="ECO:0000256" key="5">
    <source>
        <dbReference type="ARBA" id="ARBA00022679"/>
    </source>
</evidence>
<dbReference type="GO" id="GO:0006688">
    <property type="term" value="P:glycosphingolipid biosynthetic process"/>
    <property type="evidence" value="ECO:0007669"/>
    <property type="project" value="TreeGrafter"/>
</dbReference>
<sequence length="307" mass="35425">MLTKCVQLLCVTAVFVAVYFPARHARHYDYVTLENAIKEIVLRAPGTALLRSKNCTYRNVILNNQEIPVSKITKTSYFVQPLPGGEYIPRHCTPLIKTAVIIPYRNRTEQLNVFVKYMHKFLQNQNIHYRLILAEQNDTLPFNRAKMINFGAHLAIALNYSCLILHDVDLIPLTTGNLYGCSNRPRHMSSSLDTFRYNLPYLTLFGGAIAILADQFRKVNGMSNSFYGWGGEDDDFYERLEAHKLLPYRFTPELSKYTMLVHKKQPKNDGRFEKLSKSLENLRDGLNTLTQKYSVYLEDLYTKVVPI</sequence>
<evidence type="ECO:0000256" key="4">
    <source>
        <dbReference type="ARBA" id="ARBA00022676"/>
    </source>
</evidence>
<gene>
    <name evidence="17" type="primary">109535724</name>
    <name evidence="16" type="ORF">D910_12512</name>
    <name evidence="15" type="ORF">YQE_04862</name>
</gene>
<keyword evidence="4 11" id="KW-0328">Glycosyltransferase</keyword>
<accession>N6UAD3</accession>
<feature type="non-terminal residue" evidence="15">
    <location>
        <position position="1"/>
    </location>
</feature>
<dbReference type="GO" id="GO:0016020">
    <property type="term" value="C:membrane"/>
    <property type="evidence" value="ECO:0007669"/>
    <property type="project" value="UniProtKB-SubCell"/>
</dbReference>
<proteinExistence type="inferred from homology"/>
<evidence type="ECO:0000256" key="3">
    <source>
        <dbReference type="ARBA" id="ARBA00005735"/>
    </source>
</evidence>
<dbReference type="GO" id="GO:0008378">
    <property type="term" value="F:galactosyltransferase activity"/>
    <property type="evidence" value="ECO:0007669"/>
    <property type="project" value="TreeGrafter"/>
</dbReference>
<keyword evidence="11" id="KW-0479">Metal-binding</keyword>
<dbReference type="KEGG" id="dpa:109535724"/>
<dbReference type="Pfam" id="PF13733">
    <property type="entry name" value="Glyco_transf_7N"/>
    <property type="match status" value="1"/>
</dbReference>
<dbReference type="InterPro" id="IPR003859">
    <property type="entry name" value="Galactosyl_T"/>
</dbReference>
<evidence type="ECO:0000256" key="9">
    <source>
        <dbReference type="ARBA" id="ARBA00023136"/>
    </source>
</evidence>
<evidence type="ECO:0000256" key="8">
    <source>
        <dbReference type="ARBA" id="ARBA00022989"/>
    </source>
</evidence>
<evidence type="ECO:0000313" key="19">
    <source>
        <dbReference type="Proteomes" id="UP000030742"/>
    </source>
</evidence>
<dbReference type="Pfam" id="PF02709">
    <property type="entry name" value="Glyco_transf_7C"/>
    <property type="match status" value="1"/>
</dbReference>
<dbReference type="PRINTS" id="PR02050">
    <property type="entry name" value="B14GALTRFASE"/>
</dbReference>
<dbReference type="OrthoDB" id="10038994at2759"/>
<dbReference type="AlphaFoldDB" id="N6UAD3"/>
<dbReference type="Proteomes" id="UP000019118">
    <property type="component" value="Unassembled WGS sequence"/>
</dbReference>
<dbReference type="InterPro" id="IPR029044">
    <property type="entry name" value="Nucleotide-diphossugar_trans"/>
</dbReference>
<evidence type="ECO:0000259" key="14">
    <source>
        <dbReference type="Pfam" id="PF13733"/>
    </source>
</evidence>
<evidence type="ECO:0000256" key="6">
    <source>
        <dbReference type="ARBA" id="ARBA00022692"/>
    </source>
</evidence>
<keyword evidence="6" id="KW-0812">Transmembrane</keyword>
<evidence type="ECO:0000256" key="7">
    <source>
        <dbReference type="ARBA" id="ARBA00022968"/>
    </source>
</evidence>
<protein>
    <recommendedName>
        <fullName evidence="11">Beta-1,4-N-acetylgalactosaminyltransferase</fullName>
        <ecNumber evidence="11">2.4.1.-</ecNumber>
    </recommendedName>
    <alternativeName>
        <fullName evidence="11">Beta-4-GalNAcT</fullName>
    </alternativeName>
</protein>
<feature type="chain" id="PRO_5010972011" description="Beta-1,4-N-acetylgalactosaminyltransferase" evidence="12">
    <location>
        <begin position="26"/>
        <end position="307"/>
    </location>
</feature>
<name>N6UAD3_DENPD</name>
<dbReference type="PANTHER" id="PTHR19300:SF48">
    <property type="entry name" value="BETA-1,4-N-ACETYLGALACTOSAMINYLTRANSFERASE"/>
    <property type="match status" value="1"/>
</dbReference>
<comment type="pathway">
    <text evidence="2 11">Protein modification; protein glycosylation.</text>
</comment>
<keyword evidence="9" id="KW-0472">Membrane</keyword>
<dbReference type="PANTHER" id="PTHR19300">
    <property type="entry name" value="BETA-1,4-GALACTOSYLTRANSFERASE"/>
    <property type="match status" value="1"/>
</dbReference>
<organism evidence="15">
    <name type="scientific">Dendroctonus ponderosae</name>
    <name type="common">Mountain pine beetle</name>
    <dbReference type="NCBI Taxonomy" id="77166"/>
    <lineage>
        <taxon>Eukaryota</taxon>
        <taxon>Metazoa</taxon>
        <taxon>Ecdysozoa</taxon>
        <taxon>Arthropoda</taxon>
        <taxon>Hexapoda</taxon>
        <taxon>Insecta</taxon>
        <taxon>Pterygota</taxon>
        <taxon>Neoptera</taxon>
        <taxon>Endopterygota</taxon>
        <taxon>Coleoptera</taxon>
        <taxon>Polyphaga</taxon>
        <taxon>Cucujiformia</taxon>
        <taxon>Curculionidae</taxon>
        <taxon>Scolytinae</taxon>
        <taxon>Dendroctonus</taxon>
    </lineage>
</organism>
<keyword evidence="10 11" id="KW-0325">Glycoprotein</keyword>
<evidence type="ECO:0000259" key="13">
    <source>
        <dbReference type="Pfam" id="PF02709"/>
    </source>
</evidence>
<keyword evidence="5 11" id="KW-0808">Transferase</keyword>
<dbReference type="GO" id="GO:0046872">
    <property type="term" value="F:metal ion binding"/>
    <property type="evidence" value="ECO:0007669"/>
    <property type="project" value="UniProtKB-UniRule"/>
</dbReference>
<evidence type="ECO:0000313" key="17">
    <source>
        <dbReference type="EnsemblMetazoa" id="XP_019757225.1"/>
    </source>
</evidence>
<keyword evidence="12" id="KW-0732">Signal</keyword>
<dbReference type="OMA" id="NIGYLEV"/>
<evidence type="ECO:0000313" key="15">
    <source>
        <dbReference type="EMBL" id="ENN78690.1"/>
    </source>
</evidence>
<dbReference type="GO" id="GO:0005975">
    <property type="term" value="P:carbohydrate metabolic process"/>
    <property type="evidence" value="ECO:0007669"/>
    <property type="project" value="InterPro"/>
</dbReference>
<feature type="signal peptide" evidence="12">
    <location>
        <begin position="1"/>
        <end position="25"/>
    </location>
</feature>
<evidence type="ECO:0000256" key="1">
    <source>
        <dbReference type="ARBA" id="ARBA00004606"/>
    </source>
</evidence>
<evidence type="ECO:0000256" key="12">
    <source>
        <dbReference type="SAM" id="SignalP"/>
    </source>
</evidence>
<reference evidence="17" key="2">
    <citation type="submission" date="2024-08" db="UniProtKB">
        <authorList>
            <consortium name="EnsemblMetazoa"/>
        </authorList>
    </citation>
    <scope>IDENTIFICATION</scope>
</reference>
<reference evidence="18 19" key="1">
    <citation type="journal article" date="2013" name="Genome Biol.">
        <title>Draft genome of the mountain pine beetle, Dendroctonus ponderosae Hopkins, a major forest pest.</title>
        <authorList>
            <person name="Keeling C.I."/>
            <person name="Yuen M.M."/>
            <person name="Liao N.Y."/>
            <person name="Docking T.R."/>
            <person name="Chan S.K."/>
            <person name="Taylor G.A."/>
            <person name="Palmquist D.L."/>
            <person name="Jackman S.D."/>
            <person name="Nguyen A."/>
            <person name="Li M."/>
            <person name="Henderson H."/>
            <person name="Janes J.K."/>
            <person name="Zhao Y."/>
            <person name="Pandoh P."/>
            <person name="Moore R."/>
            <person name="Sperling F.A."/>
            <person name="Huber D.P."/>
            <person name="Birol I."/>
            <person name="Jones S.J."/>
            <person name="Bohlmann J."/>
        </authorList>
    </citation>
    <scope>NUCLEOTIDE SEQUENCE</scope>
</reference>
<keyword evidence="11" id="KW-0464">Manganese</keyword>
<evidence type="ECO:0000256" key="2">
    <source>
        <dbReference type="ARBA" id="ARBA00004922"/>
    </source>
</evidence>